<reference evidence="11 12" key="1">
    <citation type="submission" date="2022-06" db="EMBL/GenBank/DDBJ databases">
        <title>Isolation of gut microbiota from human fecal samples.</title>
        <authorList>
            <person name="Pamer E.G."/>
            <person name="Barat B."/>
            <person name="Waligurski E."/>
            <person name="Medina S."/>
            <person name="Paddock L."/>
            <person name="Mostad J."/>
        </authorList>
    </citation>
    <scope>NUCLEOTIDE SEQUENCE [LARGE SCALE GENOMIC DNA]</scope>
    <source>
        <strain evidence="11 12">DFI.9.90</strain>
    </source>
</reference>
<dbReference type="InterPro" id="IPR012135">
    <property type="entry name" value="Dihydroorotate_DH_1_2"/>
</dbReference>
<comment type="subcellular location">
    <subcellularLocation>
        <location evidence="1 9">Cytoplasm</location>
    </subcellularLocation>
</comment>
<comment type="cofactor">
    <cofactor evidence="9">
        <name>FMN</name>
        <dbReference type="ChEBI" id="CHEBI:58210"/>
    </cofactor>
    <text evidence="9">Binds 1 FMN per subunit.</text>
</comment>
<feature type="binding site" evidence="9">
    <location>
        <begin position="70"/>
        <end position="74"/>
    </location>
    <ligand>
        <name>substrate</name>
    </ligand>
</feature>
<dbReference type="SUPFAM" id="SSF51395">
    <property type="entry name" value="FMN-linked oxidoreductases"/>
    <property type="match status" value="1"/>
</dbReference>
<keyword evidence="5 9" id="KW-0285">Flavoprotein</keyword>
<dbReference type="PIRSF" id="PIRSF000164">
    <property type="entry name" value="DHO_oxidase"/>
    <property type="match status" value="1"/>
</dbReference>
<dbReference type="InterPro" id="IPR001295">
    <property type="entry name" value="Dihydroorotate_DH_CS"/>
</dbReference>
<dbReference type="GO" id="GO:0006207">
    <property type="term" value="P:'de novo' pyrimidine nucleobase biosynthetic process"/>
    <property type="evidence" value="ECO:0007669"/>
    <property type="project" value="InterPro"/>
</dbReference>
<dbReference type="EC" id="1.3.-.-" evidence="9"/>
<evidence type="ECO:0000256" key="4">
    <source>
        <dbReference type="ARBA" id="ARBA00022490"/>
    </source>
</evidence>
<comment type="pathway">
    <text evidence="2 9">Pyrimidine metabolism; UMP biosynthesis via de novo pathway.</text>
</comment>
<comment type="caution">
    <text evidence="11">The sequence shown here is derived from an EMBL/GenBank/DDBJ whole genome shotgun (WGS) entry which is preliminary data.</text>
</comment>
<dbReference type="InterPro" id="IPR024920">
    <property type="entry name" value="Dihydroorotate_DH_1"/>
</dbReference>
<dbReference type="InterPro" id="IPR013785">
    <property type="entry name" value="Aldolase_TIM"/>
</dbReference>
<feature type="binding site" evidence="9">
    <location>
        <position position="100"/>
    </location>
    <ligand>
        <name>FMN</name>
        <dbReference type="ChEBI" id="CHEBI:58210"/>
    </ligand>
</feature>
<evidence type="ECO:0000256" key="1">
    <source>
        <dbReference type="ARBA" id="ARBA00004496"/>
    </source>
</evidence>
<organism evidence="11 12">
    <name type="scientific">Cloacibacillus evryensis</name>
    <dbReference type="NCBI Taxonomy" id="508460"/>
    <lineage>
        <taxon>Bacteria</taxon>
        <taxon>Thermotogati</taxon>
        <taxon>Synergistota</taxon>
        <taxon>Synergistia</taxon>
        <taxon>Synergistales</taxon>
        <taxon>Synergistaceae</taxon>
        <taxon>Cloacibacillus</taxon>
    </lineage>
</organism>
<evidence type="ECO:0000256" key="2">
    <source>
        <dbReference type="ARBA" id="ARBA00004725"/>
    </source>
</evidence>
<feature type="binding site" evidence="9">
    <location>
        <position position="46"/>
    </location>
    <ligand>
        <name>substrate</name>
    </ligand>
</feature>
<feature type="binding site" evidence="9">
    <location>
        <position position="128"/>
    </location>
    <ligand>
        <name>substrate</name>
    </ligand>
</feature>
<dbReference type="PANTHER" id="PTHR48109">
    <property type="entry name" value="DIHYDROOROTATE DEHYDROGENASE (QUINONE), MITOCHONDRIAL-RELATED"/>
    <property type="match status" value="1"/>
</dbReference>
<evidence type="ECO:0000259" key="10">
    <source>
        <dbReference type="Pfam" id="PF01180"/>
    </source>
</evidence>
<accession>A0AAW5K221</accession>
<feature type="binding site" evidence="9">
    <location>
        <begin position="266"/>
        <end position="267"/>
    </location>
    <ligand>
        <name>FMN</name>
        <dbReference type="ChEBI" id="CHEBI:58210"/>
    </ligand>
</feature>
<comment type="similarity">
    <text evidence="3 9">Belongs to the dihydroorotate dehydrogenase family. Type 1 subfamily.</text>
</comment>
<dbReference type="GO" id="GO:0005737">
    <property type="term" value="C:cytoplasm"/>
    <property type="evidence" value="ECO:0007669"/>
    <property type="project" value="UniProtKB-SubCell"/>
</dbReference>
<comment type="catalytic activity">
    <reaction evidence="9">
        <text>(S)-dihydroorotate + A = orotate + AH2</text>
        <dbReference type="Rhea" id="RHEA:18073"/>
        <dbReference type="ChEBI" id="CHEBI:13193"/>
        <dbReference type="ChEBI" id="CHEBI:17499"/>
        <dbReference type="ChEBI" id="CHEBI:30839"/>
        <dbReference type="ChEBI" id="CHEBI:30864"/>
    </reaction>
</comment>
<evidence type="ECO:0000256" key="9">
    <source>
        <dbReference type="HAMAP-Rule" id="MF_00224"/>
    </source>
</evidence>
<evidence type="ECO:0000256" key="7">
    <source>
        <dbReference type="ARBA" id="ARBA00022975"/>
    </source>
</evidence>
<keyword evidence="6 9" id="KW-0288">FMN</keyword>
<evidence type="ECO:0000313" key="12">
    <source>
        <dbReference type="Proteomes" id="UP001205919"/>
    </source>
</evidence>
<feature type="active site" description="Nucleophile" evidence="9">
    <location>
        <position position="131"/>
    </location>
</feature>
<feature type="binding site" evidence="9">
    <location>
        <begin position="46"/>
        <end position="47"/>
    </location>
    <ligand>
        <name>FMN</name>
        <dbReference type="ChEBI" id="CHEBI:58210"/>
    </ligand>
</feature>
<feature type="binding site" evidence="9">
    <location>
        <position position="218"/>
    </location>
    <ligand>
        <name>FMN</name>
        <dbReference type="ChEBI" id="CHEBI:58210"/>
    </ligand>
</feature>
<feature type="binding site" evidence="9">
    <location>
        <position position="166"/>
    </location>
    <ligand>
        <name>FMN</name>
        <dbReference type="ChEBI" id="CHEBI:58210"/>
    </ligand>
</feature>
<dbReference type="AlphaFoldDB" id="A0AAW5K221"/>
<dbReference type="InterPro" id="IPR005720">
    <property type="entry name" value="Dihydroorotate_DH_cat"/>
</dbReference>
<dbReference type="Pfam" id="PF01180">
    <property type="entry name" value="DHO_dh"/>
    <property type="match status" value="1"/>
</dbReference>
<dbReference type="HAMAP" id="MF_00224">
    <property type="entry name" value="DHO_dh_type1"/>
    <property type="match status" value="1"/>
</dbReference>
<dbReference type="PROSITE" id="PS00912">
    <property type="entry name" value="DHODEHASE_2"/>
    <property type="match status" value="1"/>
</dbReference>
<evidence type="ECO:0000256" key="5">
    <source>
        <dbReference type="ARBA" id="ARBA00022630"/>
    </source>
</evidence>
<evidence type="ECO:0000256" key="8">
    <source>
        <dbReference type="ARBA" id="ARBA00023002"/>
    </source>
</evidence>
<keyword evidence="12" id="KW-1185">Reference proteome</keyword>
<name>A0AAW5K221_9BACT</name>
<dbReference type="EMBL" id="JANFYT010000009">
    <property type="protein sequence ID" value="MCQ4813921.1"/>
    <property type="molecule type" value="Genomic_DNA"/>
</dbReference>
<proteinExistence type="inferred from homology"/>
<dbReference type="GO" id="GO:0044205">
    <property type="term" value="P:'de novo' UMP biosynthetic process"/>
    <property type="evidence" value="ECO:0007669"/>
    <property type="project" value="UniProtKB-UniRule"/>
</dbReference>
<feature type="domain" description="Dihydroorotate dehydrogenase catalytic" evidence="10">
    <location>
        <begin position="7"/>
        <end position="286"/>
    </location>
</feature>
<gene>
    <name evidence="9" type="primary">pyrD</name>
    <name evidence="11" type="ORF">NE630_05685</name>
</gene>
<feature type="binding site" evidence="9">
    <location>
        <begin position="193"/>
        <end position="194"/>
    </location>
    <ligand>
        <name>substrate</name>
    </ligand>
</feature>
<dbReference type="PANTHER" id="PTHR48109:SF1">
    <property type="entry name" value="DIHYDROOROTATE DEHYDROGENASE (FUMARATE)"/>
    <property type="match status" value="1"/>
</dbReference>
<feature type="binding site" evidence="9">
    <location>
        <position position="22"/>
    </location>
    <ligand>
        <name>FMN</name>
        <dbReference type="ChEBI" id="CHEBI:58210"/>
    </ligand>
</feature>
<dbReference type="RefSeq" id="WP_008712639.1">
    <property type="nucleotide sequence ID" value="NZ_CABKQM010000008.1"/>
</dbReference>
<dbReference type="GO" id="GO:0004152">
    <property type="term" value="F:dihydroorotate dehydrogenase activity"/>
    <property type="evidence" value="ECO:0007669"/>
    <property type="project" value="UniProtKB-UniRule"/>
</dbReference>
<sequence>MTTSISAKIGALSLESPVIPASGVWPYAPEFWREPKLNGIGALCTKAISLEPRRGNRGVRVWETPSGVLNSIGLQNCGVREFSERYAELVKSSPRPVIANVVMERPHQTQETLRVLEDMEGIAAAELNISCPNVDGEGMAWGVACGSAAEAVRAARKIWRGPLWVKMTPQAADPAAVAQAVEAEGADAVVCANTWLGMSIDMASGKPAFDRVVAGLSGPAIFPLALRMVWQTAGAVSIPVIGCGGVTTAADCMGMILAGASAVEVGSAFFNNIGVGETICAGLPELVARYKAERISELVGFARKR</sequence>
<evidence type="ECO:0000313" key="11">
    <source>
        <dbReference type="EMBL" id="MCQ4813921.1"/>
    </source>
</evidence>
<dbReference type="Proteomes" id="UP001205919">
    <property type="component" value="Unassembled WGS sequence"/>
</dbReference>
<evidence type="ECO:0000256" key="3">
    <source>
        <dbReference type="ARBA" id="ARBA00008008"/>
    </source>
</evidence>
<dbReference type="InterPro" id="IPR050074">
    <property type="entry name" value="DHO_dehydrogenase"/>
</dbReference>
<comment type="caution">
    <text evidence="9">Lacks conserved residue(s) required for the propagation of feature annotation.</text>
</comment>
<comment type="function">
    <text evidence="9">Catalyzes the conversion of dihydroorotate to orotate.</text>
</comment>
<keyword evidence="4 9" id="KW-0963">Cytoplasm</keyword>
<evidence type="ECO:0000256" key="6">
    <source>
        <dbReference type="ARBA" id="ARBA00022643"/>
    </source>
</evidence>
<keyword evidence="8 9" id="KW-0560">Oxidoreductase</keyword>
<dbReference type="Gene3D" id="3.20.20.70">
    <property type="entry name" value="Aldolase class I"/>
    <property type="match status" value="1"/>
</dbReference>
<protein>
    <recommendedName>
        <fullName evidence="9">Dihydroorotate dehydrogenase</fullName>
        <shortName evidence="9">DHOD</shortName>
        <shortName evidence="9">DHODase</shortName>
        <shortName evidence="9">DHOdehase</shortName>
        <ecNumber evidence="9">1.3.-.-</ecNumber>
    </recommendedName>
</protein>
<dbReference type="NCBIfam" id="NF005574">
    <property type="entry name" value="PRK07259.1"/>
    <property type="match status" value="1"/>
</dbReference>
<feature type="binding site" evidence="9">
    <location>
        <begin position="244"/>
        <end position="245"/>
    </location>
    <ligand>
        <name>FMN</name>
        <dbReference type="ChEBI" id="CHEBI:58210"/>
    </ligand>
</feature>
<feature type="binding site" evidence="9">
    <location>
        <position position="128"/>
    </location>
    <ligand>
        <name>FMN</name>
        <dbReference type="ChEBI" id="CHEBI:58210"/>
    </ligand>
</feature>
<keyword evidence="7 9" id="KW-0665">Pyrimidine biosynthesis</keyword>